<dbReference type="SUPFAM" id="SSF53822">
    <property type="entry name" value="Periplasmic binding protein-like I"/>
    <property type="match status" value="1"/>
</dbReference>
<sequence>MVVTIVDVARDAGVAPSTVSYALSGKRKISTNTMLRIRKSIRKLGYDPRESARERHLTRSGTLGLFAPLRDAVDRAVIMRFISEINAAARLRGYNVLLFTDPDAERDIEHALERGLVDASIVMDVETRESRAESLHSAGHPAVLIGLPERVAGLHCVDMNFFLAGDLAVDYLAKVGHQRIGLVGSPELVYQRGTSYARRLIEGFQRGARARRLQYCWTPCGPSGDRAAQSLDALFRRLPMLSGLVVHNEAALSVLLLELKRRGLRNPQDICVVSVGADYHLTAESAVSASVTIPVREISDVAVETVVAQLSSHLEPEVRLLSPRLVSRDAVSAVSARPR</sequence>
<dbReference type="PROSITE" id="PS50932">
    <property type="entry name" value="HTH_LACI_2"/>
    <property type="match status" value="1"/>
</dbReference>
<keyword evidence="3" id="KW-0804">Transcription</keyword>
<dbReference type="InterPro" id="IPR010982">
    <property type="entry name" value="Lambda_DNA-bd_dom_sf"/>
</dbReference>
<dbReference type="CDD" id="cd06267">
    <property type="entry name" value="PBP1_LacI_sugar_binding-like"/>
    <property type="match status" value="1"/>
</dbReference>
<evidence type="ECO:0000256" key="3">
    <source>
        <dbReference type="ARBA" id="ARBA00023163"/>
    </source>
</evidence>
<reference evidence="6" key="1">
    <citation type="submission" date="2016-10" db="EMBL/GenBank/DDBJ databases">
        <authorList>
            <person name="Varghese N."/>
            <person name="Submissions S."/>
        </authorList>
    </citation>
    <scope>NUCLEOTIDE SEQUENCE [LARGE SCALE GENOMIC DNA]</scope>
    <source>
        <strain evidence="6">DSM 44544</strain>
    </source>
</reference>
<feature type="domain" description="HTH lacI-type" evidence="4">
    <location>
        <begin position="3"/>
        <end position="57"/>
    </location>
</feature>
<keyword evidence="6" id="KW-1185">Reference proteome</keyword>
<dbReference type="GO" id="GO:0000976">
    <property type="term" value="F:transcription cis-regulatory region binding"/>
    <property type="evidence" value="ECO:0007669"/>
    <property type="project" value="TreeGrafter"/>
</dbReference>
<evidence type="ECO:0000313" key="6">
    <source>
        <dbReference type="Proteomes" id="UP000199622"/>
    </source>
</evidence>
<dbReference type="SMART" id="SM00354">
    <property type="entry name" value="HTH_LACI"/>
    <property type="match status" value="1"/>
</dbReference>
<dbReference type="STRING" id="208445.SAMN04489727_6936"/>
<dbReference type="Gene3D" id="3.40.50.2300">
    <property type="match status" value="2"/>
</dbReference>
<evidence type="ECO:0000256" key="2">
    <source>
        <dbReference type="ARBA" id="ARBA00023125"/>
    </source>
</evidence>
<name>A0A1H4YUY5_9PSEU</name>
<dbReference type="Gene3D" id="1.10.260.40">
    <property type="entry name" value="lambda repressor-like DNA-binding domains"/>
    <property type="match status" value="1"/>
</dbReference>
<dbReference type="SUPFAM" id="SSF47413">
    <property type="entry name" value="lambda repressor-like DNA-binding domains"/>
    <property type="match status" value="1"/>
</dbReference>
<evidence type="ECO:0000313" key="5">
    <source>
        <dbReference type="EMBL" id="SED21822.1"/>
    </source>
</evidence>
<dbReference type="PANTHER" id="PTHR30146:SF153">
    <property type="entry name" value="LACTOSE OPERON REPRESSOR"/>
    <property type="match status" value="1"/>
</dbReference>
<dbReference type="CDD" id="cd01392">
    <property type="entry name" value="HTH_LacI"/>
    <property type="match status" value="1"/>
</dbReference>
<dbReference type="GO" id="GO:0003700">
    <property type="term" value="F:DNA-binding transcription factor activity"/>
    <property type="evidence" value="ECO:0007669"/>
    <property type="project" value="TreeGrafter"/>
</dbReference>
<evidence type="ECO:0000256" key="1">
    <source>
        <dbReference type="ARBA" id="ARBA00023015"/>
    </source>
</evidence>
<accession>A0A1H4YUY5</accession>
<dbReference type="InterPro" id="IPR000843">
    <property type="entry name" value="HTH_LacI"/>
</dbReference>
<proteinExistence type="predicted"/>
<dbReference type="Pfam" id="PF13377">
    <property type="entry name" value="Peripla_BP_3"/>
    <property type="match status" value="1"/>
</dbReference>
<dbReference type="AlphaFoldDB" id="A0A1H4YUY5"/>
<dbReference type="InterPro" id="IPR046335">
    <property type="entry name" value="LacI/GalR-like_sensor"/>
</dbReference>
<protein>
    <submittedName>
        <fullName evidence="5">DNA-binding transcriptional regulator, LacI/PurR family</fullName>
    </submittedName>
</protein>
<dbReference type="Pfam" id="PF00356">
    <property type="entry name" value="LacI"/>
    <property type="match status" value="1"/>
</dbReference>
<dbReference type="PANTHER" id="PTHR30146">
    <property type="entry name" value="LACI-RELATED TRANSCRIPTIONAL REPRESSOR"/>
    <property type="match status" value="1"/>
</dbReference>
<evidence type="ECO:0000259" key="4">
    <source>
        <dbReference type="PROSITE" id="PS50932"/>
    </source>
</evidence>
<dbReference type="Proteomes" id="UP000199622">
    <property type="component" value="Unassembled WGS sequence"/>
</dbReference>
<organism evidence="5 6">
    <name type="scientific">Amycolatopsis tolypomycina</name>
    <dbReference type="NCBI Taxonomy" id="208445"/>
    <lineage>
        <taxon>Bacteria</taxon>
        <taxon>Bacillati</taxon>
        <taxon>Actinomycetota</taxon>
        <taxon>Actinomycetes</taxon>
        <taxon>Pseudonocardiales</taxon>
        <taxon>Pseudonocardiaceae</taxon>
        <taxon>Amycolatopsis</taxon>
    </lineage>
</organism>
<keyword evidence="1" id="KW-0805">Transcription regulation</keyword>
<gene>
    <name evidence="5" type="ORF">SAMN04489727_6936</name>
</gene>
<dbReference type="OrthoDB" id="252678at2"/>
<keyword evidence="2 5" id="KW-0238">DNA-binding</keyword>
<dbReference type="InterPro" id="IPR028082">
    <property type="entry name" value="Peripla_BP_I"/>
</dbReference>
<dbReference type="EMBL" id="FNSO01000004">
    <property type="protein sequence ID" value="SED21822.1"/>
    <property type="molecule type" value="Genomic_DNA"/>
</dbReference>